<dbReference type="VEuPathDB" id="VectorBase:LDEU009515"/>
<dbReference type="PANTHER" id="PTHR45080:SF8">
    <property type="entry name" value="IG-LIKE DOMAIN-CONTAINING PROTEIN"/>
    <property type="match status" value="1"/>
</dbReference>
<accession>A0A443S4Z3</accession>
<dbReference type="Proteomes" id="UP000288716">
    <property type="component" value="Unassembled WGS sequence"/>
</dbReference>
<dbReference type="PANTHER" id="PTHR45080">
    <property type="entry name" value="CONTACTIN 5"/>
    <property type="match status" value="1"/>
</dbReference>
<dbReference type="InterPro" id="IPR003598">
    <property type="entry name" value="Ig_sub2"/>
</dbReference>
<feature type="domain" description="Ig-like" evidence="5">
    <location>
        <begin position="22"/>
        <end position="101"/>
    </location>
</feature>
<proteinExistence type="predicted"/>
<evidence type="ECO:0000313" key="6">
    <source>
        <dbReference type="EMBL" id="RWS22525.1"/>
    </source>
</evidence>
<protein>
    <submittedName>
        <fullName evidence="6">Down syndrome cell adhesion molecule-like protein</fullName>
    </submittedName>
</protein>
<evidence type="ECO:0000256" key="2">
    <source>
        <dbReference type="ARBA" id="ARBA00023157"/>
    </source>
</evidence>
<evidence type="ECO:0000256" key="1">
    <source>
        <dbReference type="ARBA" id="ARBA00022729"/>
    </source>
</evidence>
<dbReference type="InterPro" id="IPR050958">
    <property type="entry name" value="Cell_Adh-Cytoskel_Orgn"/>
</dbReference>
<keyword evidence="3" id="KW-0393">Immunoglobulin domain</keyword>
<dbReference type="Pfam" id="PF13927">
    <property type="entry name" value="Ig_3"/>
    <property type="match status" value="2"/>
</dbReference>
<dbReference type="GO" id="GO:0007156">
    <property type="term" value="P:homophilic cell adhesion via plasma membrane adhesion molecules"/>
    <property type="evidence" value="ECO:0007669"/>
    <property type="project" value="TreeGrafter"/>
</dbReference>
<evidence type="ECO:0000313" key="7">
    <source>
        <dbReference type="Proteomes" id="UP000288716"/>
    </source>
</evidence>
<dbReference type="STRING" id="299467.A0A443S4Z3"/>
<dbReference type="PROSITE" id="PS50835">
    <property type="entry name" value="IG_LIKE"/>
    <property type="match status" value="2"/>
</dbReference>
<evidence type="ECO:0000259" key="5">
    <source>
        <dbReference type="PROSITE" id="PS50835"/>
    </source>
</evidence>
<dbReference type="SUPFAM" id="SSF48726">
    <property type="entry name" value="Immunoglobulin"/>
    <property type="match status" value="2"/>
</dbReference>
<keyword evidence="7" id="KW-1185">Reference proteome</keyword>
<evidence type="ECO:0000256" key="3">
    <source>
        <dbReference type="ARBA" id="ARBA00023319"/>
    </source>
</evidence>
<dbReference type="InterPro" id="IPR013783">
    <property type="entry name" value="Ig-like_fold"/>
</dbReference>
<organism evidence="6 7">
    <name type="scientific">Leptotrombidium deliense</name>
    <dbReference type="NCBI Taxonomy" id="299467"/>
    <lineage>
        <taxon>Eukaryota</taxon>
        <taxon>Metazoa</taxon>
        <taxon>Ecdysozoa</taxon>
        <taxon>Arthropoda</taxon>
        <taxon>Chelicerata</taxon>
        <taxon>Arachnida</taxon>
        <taxon>Acari</taxon>
        <taxon>Acariformes</taxon>
        <taxon>Trombidiformes</taxon>
        <taxon>Prostigmata</taxon>
        <taxon>Anystina</taxon>
        <taxon>Parasitengona</taxon>
        <taxon>Trombiculoidea</taxon>
        <taxon>Trombiculidae</taxon>
        <taxon>Leptotrombidium</taxon>
    </lineage>
</organism>
<keyword evidence="2" id="KW-1015">Disulfide bond</keyword>
<dbReference type="InterPro" id="IPR036179">
    <property type="entry name" value="Ig-like_dom_sf"/>
</dbReference>
<feature type="non-terminal residue" evidence="6">
    <location>
        <position position="175"/>
    </location>
</feature>
<dbReference type="OrthoDB" id="6510948at2759"/>
<dbReference type="InterPro" id="IPR007110">
    <property type="entry name" value="Ig-like_dom"/>
</dbReference>
<evidence type="ECO:0000256" key="4">
    <source>
        <dbReference type="SAM" id="SignalP"/>
    </source>
</evidence>
<dbReference type="GO" id="GO:0005886">
    <property type="term" value="C:plasma membrane"/>
    <property type="evidence" value="ECO:0007669"/>
    <property type="project" value="TreeGrafter"/>
</dbReference>
<dbReference type="Gene3D" id="2.60.40.10">
    <property type="entry name" value="Immunoglobulins"/>
    <property type="match status" value="2"/>
</dbReference>
<dbReference type="SMART" id="SM00408">
    <property type="entry name" value="IGc2"/>
    <property type="match status" value="2"/>
</dbReference>
<comment type="caution">
    <text evidence="6">The sequence shown here is derived from an EMBL/GenBank/DDBJ whole genome shotgun (WGS) entry which is preliminary data.</text>
</comment>
<keyword evidence="1 4" id="KW-0732">Signal</keyword>
<dbReference type="EMBL" id="NCKV01008528">
    <property type="protein sequence ID" value="RWS22525.1"/>
    <property type="molecule type" value="Genomic_DNA"/>
</dbReference>
<sequence length="175" mass="19282">MLLIFALCFLSVFRSGHASVAPKLSPFPTFNSLKEGSIVRVFCGVQQGSAPLYFNWFFNSKLITNHFSDIEIETNEGESVLRIKKLLSNHTGNYTCIVRNGVGEDTPAKWVIEPHDLRLNAGESGKLECSASGIPLPTIQWKKDDNNILSDSGVVNILKSTEKDSGTYECVANNN</sequence>
<dbReference type="InterPro" id="IPR003599">
    <property type="entry name" value="Ig_sub"/>
</dbReference>
<dbReference type="SMART" id="SM00409">
    <property type="entry name" value="IG"/>
    <property type="match status" value="2"/>
</dbReference>
<gene>
    <name evidence="6" type="ORF">B4U80_14022</name>
</gene>
<feature type="chain" id="PRO_5018993185" evidence="4">
    <location>
        <begin position="19"/>
        <end position="175"/>
    </location>
</feature>
<name>A0A443S4Z3_9ACAR</name>
<reference evidence="6 7" key="1">
    <citation type="journal article" date="2018" name="Gigascience">
        <title>Genomes of trombidid mites reveal novel predicted allergens and laterally-transferred genes associated with secondary metabolism.</title>
        <authorList>
            <person name="Dong X."/>
            <person name="Chaisiri K."/>
            <person name="Xia D."/>
            <person name="Armstrong S.D."/>
            <person name="Fang Y."/>
            <person name="Donnelly M.J."/>
            <person name="Kadowaki T."/>
            <person name="McGarry J.W."/>
            <person name="Darby A.C."/>
            <person name="Makepeace B.L."/>
        </authorList>
    </citation>
    <scope>NUCLEOTIDE SEQUENCE [LARGE SCALE GENOMIC DNA]</scope>
    <source>
        <strain evidence="6">UoL-UT</strain>
    </source>
</reference>
<dbReference type="FunFam" id="2.60.40.10:FF:000333">
    <property type="entry name" value="Down syndrome cell adhesion molecule"/>
    <property type="match status" value="1"/>
</dbReference>
<feature type="domain" description="Ig-like" evidence="5">
    <location>
        <begin position="107"/>
        <end position="175"/>
    </location>
</feature>
<feature type="signal peptide" evidence="4">
    <location>
        <begin position="1"/>
        <end position="18"/>
    </location>
</feature>
<dbReference type="AlphaFoldDB" id="A0A443S4Z3"/>